<dbReference type="InterPro" id="IPR037167">
    <property type="entry name" value="Peptidase_S11_C_sf"/>
</dbReference>
<dbReference type="InterPro" id="IPR012907">
    <property type="entry name" value="Peptidase_S11_C"/>
</dbReference>
<evidence type="ECO:0000256" key="6">
    <source>
        <dbReference type="ARBA" id="ARBA00022670"/>
    </source>
</evidence>
<evidence type="ECO:0000256" key="2">
    <source>
        <dbReference type="ARBA" id="ARBA00004752"/>
    </source>
</evidence>
<protein>
    <recommendedName>
        <fullName evidence="4">serine-type D-Ala-D-Ala carboxypeptidase</fullName>
        <ecNumber evidence="4">3.4.16.4</ecNumber>
    </recommendedName>
</protein>
<dbReference type="InterPro" id="IPR015956">
    <property type="entry name" value="Peniciliin-bd_prot_C_sf"/>
</dbReference>
<proteinExistence type="inferred from homology"/>
<feature type="domain" description="Peptidase S11 D-Ala-D-Ala carboxypeptidase A C-terminal" evidence="16">
    <location>
        <begin position="289"/>
        <end position="382"/>
    </location>
</feature>
<keyword evidence="8" id="KW-0378">Hydrolase</keyword>
<organism evidence="17 18">
    <name type="scientific">Roseburia zhanii</name>
    <dbReference type="NCBI Taxonomy" id="2763064"/>
    <lineage>
        <taxon>Bacteria</taxon>
        <taxon>Bacillati</taxon>
        <taxon>Bacillota</taxon>
        <taxon>Clostridia</taxon>
        <taxon>Lachnospirales</taxon>
        <taxon>Lachnospiraceae</taxon>
        <taxon>Roseburia</taxon>
    </lineage>
</organism>
<evidence type="ECO:0000256" key="1">
    <source>
        <dbReference type="ARBA" id="ARBA00003217"/>
    </source>
</evidence>
<dbReference type="InterPro" id="IPR012338">
    <property type="entry name" value="Beta-lactam/transpept-like"/>
</dbReference>
<dbReference type="GO" id="GO:0009252">
    <property type="term" value="P:peptidoglycan biosynthetic process"/>
    <property type="evidence" value="ECO:0007669"/>
    <property type="project" value="UniProtKB-KW"/>
</dbReference>
<dbReference type="InterPro" id="IPR018044">
    <property type="entry name" value="Peptidase_S11"/>
</dbReference>
<sequence length="398" mass="43480">MQPILSVFLCLHLLICSILPLPSLISNTKEVPATESSSAEVTITAPSAVLMEASTGTIIYEKDSHTRRPPASVTKIMTLLLIFEALEKGNITLTDTVTVSEHAASMGGSQVFLETGERQDVETMIKCISIASANDASVAMAEFISGSEEAFVAQMNKKAAALGMKDTTFINCCGLDTDNHLTSAHDIALMSRELTIHHPQIHDYCTIWMDTITHVTAKGSSEFGLTNTNKLIRQYEYATGLKTGSTSLAKFCLSATAKKDGMELIAVIMGAPTPKDRFSDAASLLNYGFSKCRIYTDKNQESLPDIPVKKGTTDTLPIEYHNEFQYLSCDDMDFSSIEKVLSLPDSVTAPVKKGDKIGEAVYRIGEKELGSTDIIAKKDMIQAVFADYMQKVLRFYFS</sequence>
<dbReference type="GO" id="GO:0008360">
    <property type="term" value="P:regulation of cell shape"/>
    <property type="evidence" value="ECO:0007669"/>
    <property type="project" value="UniProtKB-KW"/>
</dbReference>
<comment type="function">
    <text evidence="1">Removes C-terminal D-alanyl residues from sugar-peptide cell wall precursors.</text>
</comment>
<dbReference type="Pfam" id="PF00768">
    <property type="entry name" value="Peptidase_S11"/>
    <property type="match status" value="1"/>
</dbReference>
<keyword evidence="11" id="KW-0961">Cell wall biogenesis/degradation</keyword>
<dbReference type="RefSeq" id="WP_186866530.1">
    <property type="nucleotide sequence ID" value="NZ_JACOPH010000003.1"/>
</dbReference>
<evidence type="ECO:0000256" key="15">
    <source>
        <dbReference type="RuleBase" id="RU004016"/>
    </source>
</evidence>
<accession>A0A923RSG7</accession>
<keyword evidence="10" id="KW-0573">Peptidoglycan synthesis</keyword>
<reference evidence="17" key="1">
    <citation type="submission" date="2020-08" db="EMBL/GenBank/DDBJ databases">
        <title>Genome public.</title>
        <authorList>
            <person name="Liu C."/>
            <person name="Sun Q."/>
        </authorList>
    </citation>
    <scope>NUCLEOTIDE SEQUENCE</scope>
    <source>
        <strain evidence="17">BX1005</strain>
    </source>
</reference>
<dbReference type="PANTHER" id="PTHR21581:SF6">
    <property type="entry name" value="TRAFFICKING PROTEIN PARTICLE COMPLEX SUBUNIT 12"/>
    <property type="match status" value="1"/>
</dbReference>
<dbReference type="AlphaFoldDB" id="A0A923RSG7"/>
<evidence type="ECO:0000313" key="17">
    <source>
        <dbReference type="EMBL" id="MBC5713632.1"/>
    </source>
</evidence>
<keyword evidence="18" id="KW-1185">Reference proteome</keyword>
<keyword evidence="6" id="KW-0645">Protease</keyword>
<dbReference type="InterPro" id="IPR001967">
    <property type="entry name" value="Peptidase_S11_N"/>
</dbReference>
<gene>
    <name evidence="17" type="ORF">H8S17_05300</name>
</gene>
<dbReference type="PANTHER" id="PTHR21581">
    <property type="entry name" value="D-ALANYL-D-ALANINE CARBOXYPEPTIDASE"/>
    <property type="match status" value="1"/>
</dbReference>
<evidence type="ECO:0000256" key="5">
    <source>
        <dbReference type="ARBA" id="ARBA00022645"/>
    </source>
</evidence>
<evidence type="ECO:0000259" key="16">
    <source>
        <dbReference type="SMART" id="SM00936"/>
    </source>
</evidence>
<comment type="similarity">
    <text evidence="3 15">Belongs to the peptidase S11 family.</text>
</comment>
<dbReference type="PRINTS" id="PR00725">
    <property type="entry name" value="DADACBPTASE1"/>
</dbReference>
<evidence type="ECO:0000256" key="10">
    <source>
        <dbReference type="ARBA" id="ARBA00022984"/>
    </source>
</evidence>
<dbReference type="EC" id="3.4.16.4" evidence="4"/>
<keyword evidence="7" id="KW-0732">Signal</keyword>
<evidence type="ECO:0000313" key="18">
    <source>
        <dbReference type="Proteomes" id="UP000606720"/>
    </source>
</evidence>
<dbReference type="SUPFAM" id="SSF56601">
    <property type="entry name" value="beta-lactamase/transpeptidase-like"/>
    <property type="match status" value="1"/>
</dbReference>
<evidence type="ECO:0000256" key="12">
    <source>
        <dbReference type="ARBA" id="ARBA00034000"/>
    </source>
</evidence>
<dbReference type="GO" id="GO:0006508">
    <property type="term" value="P:proteolysis"/>
    <property type="evidence" value="ECO:0007669"/>
    <property type="project" value="UniProtKB-KW"/>
</dbReference>
<comment type="pathway">
    <text evidence="2">Cell wall biogenesis; peptidoglycan biosynthesis.</text>
</comment>
<evidence type="ECO:0000256" key="3">
    <source>
        <dbReference type="ARBA" id="ARBA00007164"/>
    </source>
</evidence>
<dbReference type="Gene3D" id="3.40.710.10">
    <property type="entry name" value="DD-peptidase/beta-lactamase superfamily"/>
    <property type="match status" value="1"/>
</dbReference>
<dbReference type="SUPFAM" id="SSF69189">
    <property type="entry name" value="Penicillin-binding protein associated domain"/>
    <property type="match status" value="1"/>
</dbReference>
<evidence type="ECO:0000256" key="9">
    <source>
        <dbReference type="ARBA" id="ARBA00022960"/>
    </source>
</evidence>
<dbReference type="Proteomes" id="UP000606720">
    <property type="component" value="Unassembled WGS sequence"/>
</dbReference>
<evidence type="ECO:0000256" key="14">
    <source>
        <dbReference type="PIRSR" id="PIRSR618044-2"/>
    </source>
</evidence>
<keyword evidence="5 17" id="KW-0121">Carboxypeptidase</keyword>
<evidence type="ECO:0000256" key="4">
    <source>
        <dbReference type="ARBA" id="ARBA00012448"/>
    </source>
</evidence>
<evidence type="ECO:0000256" key="7">
    <source>
        <dbReference type="ARBA" id="ARBA00022729"/>
    </source>
</evidence>
<comment type="catalytic activity">
    <reaction evidence="12">
        <text>Preferential cleavage: (Ac)2-L-Lys-D-Ala-|-D-Ala. Also transpeptidation of peptidyl-alanyl moieties that are N-acyl substituents of D-alanine.</text>
        <dbReference type="EC" id="3.4.16.4"/>
    </reaction>
</comment>
<keyword evidence="9" id="KW-0133">Cell shape</keyword>
<evidence type="ECO:0000256" key="13">
    <source>
        <dbReference type="PIRSR" id="PIRSR618044-1"/>
    </source>
</evidence>
<feature type="active site" description="Proton acceptor" evidence="13">
    <location>
        <position position="75"/>
    </location>
</feature>
<dbReference type="Gene3D" id="2.60.410.10">
    <property type="entry name" value="D-Ala-D-Ala carboxypeptidase, C-terminal domain"/>
    <property type="match status" value="1"/>
</dbReference>
<dbReference type="Pfam" id="PF07943">
    <property type="entry name" value="PBP5_C"/>
    <property type="match status" value="1"/>
</dbReference>
<dbReference type="GO" id="GO:0071555">
    <property type="term" value="P:cell wall organization"/>
    <property type="evidence" value="ECO:0007669"/>
    <property type="project" value="UniProtKB-KW"/>
</dbReference>
<evidence type="ECO:0000256" key="11">
    <source>
        <dbReference type="ARBA" id="ARBA00023316"/>
    </source>
</evidence>
<name>A0A923RSG7_9FIRM</name>
<evidence type="ECO:0000256" key="8">
    <source>
        <dbReference type="ARBA" id="ARBA00022801"/>
    </source>
</evidence>
<feature type="binding site" evidence="14">
    <location>
        <position position="242"/>
    </location>
    <ligand>
        <name>substrate</name>
    </ligand>
</feature>
<dbReference type="GO" id="GO:0009002">
    <property type="term" value="F:serine-type D-Ala-D-Ala carboxypeptidase activity"/>
    <property type="evidence" value="ECO:0007669"/>
    <property type="project" value="UniProtKB-EC"/>
</dbReference>
<dbReference type="EMBL" id="JACOPH010000003">
    <property type="protein sequence ID" value="MBC5713632.1"/>
    <property type="molecule type" value="Genomic_DNA"/>
</dbReference>
<feature type="active site" evidence="13">
    <location>
        <position position="132"/>
    </location>
</feature>
<dbReference type="SMART" id="SM00936">
    <property type="entry name" value="PBP5_C"/>
    <property type="match status" value="1"/>
</dbReference>
<feature type="active site" description="Acyl-ester intermediate" evidence="13">
    <location>
        <position position="72"/>
    </location>
</feature>
<comment type="caution">
    <text evidence="17">The sequence shown here is derived from an EMBL/GenBank/DDBJ whole genome shotgun (WGS) entry which is preliminary data.</text>
</comment>